<dbReference type="AlphaFoldDB" id="A0A100VMC7"/>
<keyword evidence="1" id="KW-0472">Membrane</keyword>
<comment type="caution">
    <text evidence="2">The sequence shown here is derived from an EMBL/GenBank/DDBJ whole genome shotgun (WGS) entry which is preliminary data.</text>
</comment>
<proteinExistence type="predicted"/>
<keyword evidence="1" id="KW-0812">Transmembrane</keyword>
<evidence type="ECO:0000313" key="3">
    <source>
        <dbReference type="Proteomes" id="UP000069697"/>
    </source>
</evidence>
<dbReference type="RefSeq" id="WP_062834932.1">
    <property type="nucleotide sequence ID" value="NZ_BCNV01000001.1"/>
</dbReference>
<protein>
    <submittedName>
        <fullName evidence="2">Uncharacterized protein</fullName>
    </submittedName>
</protein>
<keyword evidence="1" id="KW-1133">Transmembrane helix</keyword>
<evidence type="ECO:0000313" key="2">
    <source>
        <dbReference type="EMBL" id="GAS82379.1"/>
    </source>
</evidence>
<gene>
    <name evidence="2" type="ORF">PAHA3_2453</name>
</gene>
<name>A0A100VMC7_PAEAM</name>
<feature type="transmembrane region" description="Helical" evidence="1">
    <location>
        <begin position="7"/>
        <end position="26"/>
    </location>
</feature>
<reference evidence="3" key="2">
    <citation type="submission" date="2016-01" db="EMBL/GenBank/DDBJ databases">
        <title>Draft Genome Sequence of Paenibacillus amylolyticus Heshi-A3 that Was Isolated from Fermented Rice Bran with Aging Salted Mackerel, Which Was Named Heshiko as Traditional Fermented Seafood in Japan.</title>
        <authorList>
            <person name="Akuzawa S."/>
            <person name="Nakagawa J."/>
            <person name="Kanekatsu T."/>
            <person name="Kubota E."/>
            <person name="Ohtake R."/>
            <person name="Suzuki T."/>
            <person name="Kanesaki Y."/>
        </authorList>
    </citation>
    <scope>NUCLEOTIDE SEQUENCE [LARGE SCALE GENOMIC DNA]</scope>
    <source>
        <strain evidence="3">Heshi-A3</strain>
    </source>
</reference>
<accession>A0A100VMC7</accession>
<reference evidence="2 3" key="1">
    <citation type="journal article" date="2016" name="Genome Announc.">
        <title>Draft Genome Sequence of Paenibacillus amylolyticus Heshi-A3, Isolated from Fermented Rice Bran in a Japanese Fermented Seafood Dish.</title>
        <authorList>
            <person name="Akuzawa S."/>
            <person name="Nagaoka J."/>
            <person name="Kanekatsu M."/>
            <person name="Kubota E."/>
            <person name="Ohtake R."/>
            <person name="Suzuki T."/>
            <person name="Kanesaki Y."/>
        </authorList>
    </citation>
    <scope>NUCLEOTIDE SEQUENCE [LARGE SCALE GENOMIC DNA]</scope>
    <source>
        <strain evidence="2 3">Heshi-A3</strain>
    </source>
</reference>
<dbReference type="Proteomes" id="UP000069697">
    <property type="component" value="Unassembled WGS sequence"/>
</dbReference>
<evidence type="ECO:0000256" key="1">
    <source>
        <dbReference type="SAM" id="Phobius"/>
    </source>
</evidence>
<sequence length="241" mass="27460">MNTKKGNIVFWSIIVLVVLFIVIAIIDKSLDKPDDVRASVTETTDITTFDRFYHPSAFVIDSLIRKAEGFEGYDYFNYLKGLRLPLKENALVTAKEYPPFVSLYSPQSIIVQNAYHASQKMNTYTAEEAKSDVIENVLSFKTTAYKDIYDTSKQFHVVLRQGETVLQPASNGYKSNSIKSNVSYDDDLSPTSKQYNREEGYAVFSVGEEIDFNKPAEVLFLYNGKDDYAVYELDFKKFIGN</sequence>
<dbReference type="EMBL" id="BCNV01000001">
    <property type="protein sequence ID" value="GAS82379.1"/>
    <property type="molecule type" value="Genomic_DNA"/>
</dbReference>
<organism evidence="2 3">
    <name type="scientific">Paenibacillus amylolyticus</name>
    <dbReference type="NCBI Taxonomy" id="1451"/>
    <lineage>
        <taxon>Bacteria</taxon>
        <taxon>Bacillati</taxon>
        <taxon>Bacillota</taxon>
        <taxon>Bacilli</taxon>
        <taxon>Bacillales</taxon>
        <taxon>Paenibacillaceae</taxon>
        <taxon>Paenibacillus</taxon>
    </lineage>
</organism>